<name>K2R334_METFP</name>
<dbReference type="SUPFAM" id="SSF52733">
    <property type="entry name" value="Nicotinate mononucleotide:5,6-dimethylbenzimidazole phosphoribosyltransferase (CobT)"/>
    <property type="match status" value="1"/>
</dbReference>
<accession>K2R334</accession>
<dbReference type="InterPro" id="IPR036087">
    <property type="entry name" value="Nict_dMeBzImd_PRibTrfase_sf"/>
</dbReference>
<sequence>MDKSGMDKSVRSFGSQDKLRKLENKDSLFLCVIATTLTSRIPGITGAGASPELTDYTPAADVELIAHGAPKCLPEIPQTVVDGGAAPTPAVITKASLEMADIPFLVADAGSAVKPGLPYVNINDKQGENIVTGKAVSNPLEIFNKGIILGKTLSKLTDHLVIGESTPAGTTTALGVLEAMGYEAWGKISGSTPENPHSLKRQTVEQGLETAGLASEIPLDPFQAVGTVGDPMIPAVAGITAGSTVPVTLAGGTQMTAVCAFLKEAVENFDFQDVSIATTIFVATDETADINYIARQIAPIDIFAVDPGFEKSENQGLQKYTQGAVKEGAGAGGAMFAAQLKGVHIDDIRLKTEELCREIF</sequence>
<dbReference type="EMBL" id="AMPO01000001">
    <property type="protein sequence ID" value="EKF86943.1"/>
    <property type="molecule type" value="Genomic_DNA"/>
</dbReference>
<evidence type="ECO:0000313" key="3">
    <source>
        <dbReference type="Proteomes" id="UP000007360"/>
    </source>
</evidence>
<proteinExistence type="inferred from homology"/>
<dbReference type="Proteomes" id="UP000007360">
    <property type="component" value="Unassembled WGS sequence"/>
</dbReference>
<comment type="similarity">
    <text evidence="1">Belongs to the UPF0284 family.</text>
</comment>
<organism evidence="2 3">
    <name type="scientific">Methanobacterium formicicum (strain DSM 3637 / PP1)</name>
    <dbReference type="NCBI Taxonomy" id="1204725"/>
    <lineage>
        <taxon>Archaea</taxon>
        <taxon>Methanobacteriati</taxon>
        <taxon>Methanobacteriota</taxon>
        <taxon>Methanomada group</taxon>
        <taxon>Methanobacteria</taxon>
        <taxon>Methanobacteriales</taxon>
        <taxon>Methanobacteriaceae</taxon>
        <taxon>Methanobacterium</taxon>
    </lineage>
</organism>
<evidence type="ECO:0000313" key="2">
    <source>
        <dbReference type="EMBL" id="EKF86943.1"/>
    </source>
</evidence>
<dbReference type="NCBIfam" id="NF003372">
    <property type="entry name" value="PRK04447.1-5"/>
    <property type="match status" value="1"/>
</dbReference>
<dbReference type="HAMAP" id="MF_01086">
    <property type="entry name" value="UPF0284"/>
    <property type="match status" value="1"/>
</dbReference>
<dbReference type="InterPro" id="IPR003200">
    <property type="entry name" value="Nict_dMeBzImd_PRibTrfase"/>
</dbReference>
<dbReference type="AlphaFoldDB" id="K2R334"/>
<dbReference type="Gene3D" id="3.40.50.10210">
    <property type="match status" value="1"/>
</dbReference>
<dbReference type="InterPro" id="IPR002805">
    <property type="entry name" value="Nict_dMeBzImd_PRibTrfase_arc"/>
</dbReference>
<protein>
    <recommendedName>
        <fullName evidence="1">UPF0284 protein A994_01615</fullName>
    </recommendedName>
</protein>
<dbReference type="GO" id="GO:0008939">
    <property type="term" value="F:nicotinate-nucleotide-dimethylbenzimidazole phosphoribosyltransferase activity"/>
    <property type="evidence" value="ECO:0007669"/>
    <property type="project" value="InterPro"/>
</dbReference>
<dbReference type="PATRIC" id="fig|1204725.3.peg.325"/>
<reference evidence="2 3" key="1">
    <citation type="journal article" date="2012" name="J. Bacteriol.">
        <title>Draft genome sequence of Methanobacterium formicicum DSM 3637, an archaebacterium isolated from the methane producer amoeba Pelomyxa palustris.</title>
        <authorList>
            <person name="Gutierrez G."/>
        </authorList>
    </citation>
    <scope>NUCLEOTIDE SEQUENCE [LARGE SCALE GENOMIC DNA]</scope>
    <source>
        <strain evidence="3">DSM 3637 / PP1</strain>
    </source>
</reference>
<dbReference type="PANTHER" id="PTHR38811">
    <property type="match status" value="1"/>
</dbReference>
<keyword evidence="3" id="KW-1185">Reference proteome</keyword>
<dbReference type="NCBIfam" id="TIGR00303">
    <property type="entry name" value="nicotinate mononucleotide-dependent phosphoribosyltransferase CobT"/>
    <property type="match status" value="1"/>
</dbReference>
<dbReference type="PANTHER" id="PTHR38811:SF1">
    <property type="entry name" value="UPF0284 PROTEIN SLL1500"/>
    <property type="match status" value="1"/>
</dbReference>
<evidence type="ECO:0000256" key="1">
    <source>
        <dbReference type="HAMAP-Rule" id="MF_01086"/>
    </source>
</evidence>
<dbReference type="CDD" id="cd02439">
    <property type="entry name" value="DMB-PRT_CobT"/>
    <property type="match status" value="1"/>
</dbReference>
<comment type="caution">
    <text evidence="2">The sequence shown here is derived from an EMBL/GenBank/DDBJ whole genome shotgun (WGS) entry which is preliminary data.</text>
</comment>
<gene>
    <name evidence="2" type="ORF">A994_01615</name>
</gene>